<evidence type="ECO:0008006" key="3">
    <source>
        <dbReference type="Google" id="ProtNLM"/>
    </source>
</evidence>
<dbReference type="InterPro" id="IPR011990">
    <property type="entry name" value="TPR-like_helical_dom_sf"/>
</dbReference>
<dbReference type="GO" id="GO:0043161">
    <property type="term" value="P:proteasome-mediated ubiquitin-dependent protein catabolic process"/>
    <property type="evidence" value="ECO:0007669"/>
    <property type="project" value="TreeGrafter"/>
</dbReference>
<dbReference type="Gene3D" id="1.25.40.10">
    <property type="entry name" value="Tetratricopeptide repeat domain"/>
    <property type="match status" value="1"/>
</dbReference>
<dbReference type="STRING" id="69004.A0A182Q5I7"/>
<reference evidence="1" key="2">
    <citation type="submission" date="2020-05" db="UniProtKB">
        <authorList>
            <consortium name="EnsemblMetazoa"/>
        </authorList>
    </citation>
    <scope>IDENTIFICATION</scope>
    <source>
        <strain evidence="1">FAR1</strain>
    </source>
</reference>
<dbReference type="InterPro" id="IPR042476">
    <property type="entry name" value="APPBP2"/>
</dbReference>
<reference evidence="2" key="1">
    <citation type="submission" date="2014-01" db="EMBL/GenBank/DDBJ databases">
        <title>The Genome Sequence of Anopheles farauti FAR1 (V2).</title>
        <authorList>
            <consortium name="The Broad Institute Genomics Platform"/>
            <person name="Neafsey D.E."/>
            <person name="Besansky N."/>
            <person name="Howell P."/>
            <person name="Walton C."/>
            <person name="Young S.K."/>
            <person name="Zeng Q."/>
            <person name="Gargeya S."/>
            <person name="Fitzgerald M."/>
            <person name="Haas B."/>
            <person name="Abouelleil A."/>
            <person name="Allen A.W."/>
            <person name="Alvarado L."/>
            <person name="Arachchi H.M."/>
            <person name="Berlin A.M."/>
            <person name="Chapman S.B."/>
            <person name="Gainer-Dewar J."/>
            <person name="Goldberg J."/>
            <person name="Griggs A."/>
            <person name="Gujja S."/>
            <person name="Hansen M."/>
            <person name="Howarth C."/>
            <person name="Imamovic A."/>
            <person name="Ireland A."/>
            <person name="Larimer J."/>
            <person name="McCowan C."/>
            <person name="Murphy C."/>
            <person name="Pearson M."/>
            <person name="Poon T.W."/>
            <person name="Priest M."/>
            <person name="Roberts A."/>
            <person name="Saif S."/>
            <person name="Shea T."/>
            <person name="Sisk P."/>
            <person name="Sykes S."/>
            <person name="Wortman J."/>
            <person name="Nusbaum C."/>
            <person name="Birren B."/>
        </authorList>
    </citation>
    <scope>NUCLEOTIDE SEQUENCE [LARGE SCALE GENOMIC DNA]</scope>
    <source>
        <strain evidence="2">FAR1</strain>
    </source>
</reference>
<dbReference type="Proteomes" id="UP000075886">
    <property type="component" value="Unassembled WGS sequence"/>
</dbReference>
<protein>
    <recommendedName>
        <fullName evidence="3">Anaphase-promoting complex subunit 5</fullName>
    </recommendedName>
</protein>
<dbReference type="PANTHER" id="PTHR46575:SF1">
    <property type="entry name" value="AMYLOID PROTEIN-BINDING PROTEIN 2"/>
    <property type="match status" value="1"/>
</dbReference>
<accession>A0A182Q5I7</accession>
<keyword evidence="2" id="KW-1185">Reference proteome</keyword>
<sequence>MDGEPLLREMGNDGTRRRSMCQLAVEAVVRTFSNNPRCEEMRASIGMLPLHLKLNVLGEMCDYPSLVAVQLDLLTDPLLVSDFISEFATDLTPLVQCFQWLQSVKQSLAMQLFHRYRTLLAEKSRTAGGLPRLDYRCGLRIGTFLTQTGWYVEAIGMLNLTTQQTRLGSPEELAVLRQLMCAQVLAGRLKHAQQTGQRVDKLNMSLLHGRPLHNLRAGIMHSFSLFYFEDINFTCSYNHTVQSLAFLSERSPPRLIIDVFRQAARASLGRRFYAKAAFMLQQAMARVARVYGRTSAPYAELLEDLAIQLLARNQVTDSVNTFADAHHIYTQLYGARNLLLSTGQGNLAYGLCLQAYVTGRHDRALQHVAKAIANYRRTLPPDHRMLVQVGRLRATIALFHFRRRSPVEQLDVAAFLQQIAQPMPLRVAWNYFMALEN</sequence>
<dbReference type="EMBL" id="AXCN02002049">
    <property type="status" value="NOT_ANNOTATED_CDS"/>
    <property type="molecule type" value="Genomic_DNA"/>
</dbReference>
<dbReference type="VEuPathDB" id="VectorBase:AFAF003468"/>
<proteinExistence type="predicted"/>
<dbReference type="GO" id="GO:0006886">
    <property type="term" value="P:intracellular protein transport"/>
    <property type="evidence" value="ECO:0007669"/>
    <property type="project" value="InterPro"/>
</dbReference>
<dbReference type="EnsemblMetazoa" id="AFAF003468-RA">
    <property type="protein sequence ID" value="AFAF003468-PA"/>
    <property type="gene ID" value="AFAF003468"/>
</dbReference>
<organism evidence="1 2">
    <name type="scientific">Anopheles farauti</name>
    <dbReference type="NCBI Taxonomy" id="69004"/>
    <lineage>
        <taxon>Eukaryota</taxon>
        <taxon>Metazoa</taxon>
        <taxon>Ecdysozoa</taxon>
        <taxon>Arthropoda</taxon>
        <taxon>Hexapoda</taxon>
        <taxon>Insecta</taxon>
        <taxon>Pterygota</taxon>
        <taxon>Neoptera</taxon>
        <taxon>Endopterygota</taxon>
        <taxon>Diptera</taxon>
        <taxon>Nematocera</taxon>
        <taxon>Culicoidea</taxon>
        <taxon>Culicidae</taxon>
        <taxon>Anophelinae</taxon>
        <taxon>Anopheles</taxon>
    </lineage>
</organism>
<dbReference type="GO" id="GO:1990756">
    <property type="term" value="F:ubiquitin-like ligase-substrate adaptor activity"/>
    <property type="evidence" value="ECO:0007669"/>
    <property type="project" value="TreeGrafter"/>
</dbReference>
<dbReference type="GO" id="GO:0031462">
    <property type="term" value="C:Cul2-RING ubiquitin ligase complex"/>
    <property type="evidence" value="ECO:0007669"/>
    <property type="project" value="TreeGrafter"/>
</dbReference>
<name>A0A182Q5I7_9DIPT</name>
<dbReference type="AlphaFoldDB" id="A0A182Q5I7"/>
<evidence type="ECO:0000313" key="2">
    <source>
        <dbReference type="Proteomes" id="UP000075886"/>
    </source>
</evidence>
<evidence type="ECO:0000313" key="1">
    <source>
        <dbReference type="EnsemblMetazoa" id="AFAF003468-PA"/>
    </source>
</evidence>
<dbReference type="PANTHER" id="PTHR46575">
    <property type="entry name" value="AMYLOID PROTEIN-BINDING PROTEIN 2"/>
    <property type="match status" value="1"/>
</dbReference>